<evidence type="ECO:0000313" key="2">
    <source>
        <dbReference type="EMBL" id="BBO33506.1"/>
    </source>
</evidence>
<keyword evidence="3" id="KW-1185">Reference proteome</keyword>
<dbReference type="Pfam" id="PF00884">
    <property type="entry name" value="Sulfatase"/>
    <property type="match status" value="1"/>
</dbReference>
<evidence type="ECO:0000259" key="1">
    <source>
        <dbReference type="Pfam" id="PF00884"/>
    </source>
</evidence>
<dbReference type="PANTHER" id="PTHR43751:SF3">
    <property type="entry name" value="SULFATASE N-TERMINAL DOMAIN-CONTAINING PROTEIN"/>
    <property type="match status" value="1"/>
</dbReference>
<sequence length="405" mass="43452">MPPRHAIVIAVDGLRASALGAYGNAWHPTPALDRLASESLLFDWMMVDSPALAGFYRAAWLGVPAPYDGVEPTNLKPLAAAHSAGLLPQLLAAGIAASLTTDDVWLAEQGDQLGFRDVRALEFPQPATAESMADTELAQLFAIAADQLEQWSVAEDSATAGAEPPRLLWLHARGYHGAWDAPIELRQSLLDEDDPEAPTFVTPPLRLETTNSDELLLQRASYAAQTTILDECIGMLLEMLTATGLAESTAVLVVGCRGFALGEHGAAGSEVHDLYGEVTHIPCILRRPDGAPVAPPRASELVQPADLAPYLLEWLGCSLPPSPSDASQPIPARDRVVAIGKHGEMAMRTQSWLLRQAAKSSELSEAEPTIELFAKPDDRWEANEIADRCPDDVAELLAEFGSPSR</sequence>
<protein>
    <recommendedName>
        <fullName evidence="1">Sulfatase N-terminal domain-containing protein</fullName>
    </recommendedName>
</protein>
<dbReference type="RefSeq" id="WP_152099258.1">
    <property type="nucleotide sequence ID" value="NZ_AP021861.1"/>
</dbReference>
<dbReference type="KEGG" id="lpav:PLANPX_3118"/>
<dbReference type="InterPro" id="IPR017850">
    <property type="entry name" value="Alkaline_phosphatase_core_sf"/>
</dbReference>
<dbReference type="Gene3D" id="3.40.720.10">
    <property type="entry name" value="Alkaline Phosphatase, subunit A"/>
    <property type="match status" value="2"/>
</dbReference>
<proteinExistence type="predicted"/>
<organism evidence="2 3">
    <name type="scientific">Lacipirellula parvula</name>
    <dbReference type="NCBI Taxonomy" id="2650471"/>
    <lineage>
        <taxon>Bacteria</taxon>
        <taxon>Pseudomonadati</taxon>
        <taxon>Planctomycetota</taxon>
        <taxon>Planctomycetia</taxon>
        <taxon>Pirellulales</taxon>
        <taxon>Lacipirellulaceae</taxon>
        <taxon>Lacipirellula</taxon>
    </lineage>
</organism>
<dbReference type="EMBL" id="AP021861">
    <property type="protein sequence ID" value="BBO33506.1"/>
    <property type="molecule type" value="Genomic_DNA"/>
</dbReference>
<dbReference type="InterPro" id="IPR000917">
    <property type="entry name" value="Sulfatase_N"/>
</dbReference>
<dbReference type="Proteomes" id="UP000326837">
    <property type="component" value="Chromosome"/>
</dbReference>
<evidence type="ECO:0000313" key="3">
    <source>
        <dbReference type="Proteomes" id="UP000326837"/>
    </source>
</evidence>
<feature type="domain" description="Sulfatase N-terminal" evidence="1">
    <location>
        <begin position="5"/>
        <end position="316"/>
    </location>
</feature>
<dbReference type="InterPro" id="IPR052701">
    <property type="entry name" value="GAG_Ulvan_Degrading_Sulfatases"/>
</dbReference>
<dbReference type="AlphaFoldDB" id="A0A5K7XGT6"/>
<dbReference type="PANTHER" id="PTHR43751">
    <property type="entry name" value="SULFATASE"/>
    <property type="match status" value="1"/>
</dbReference>
<gene>
    <name evidence="2" type="ORF">PLANPX_3118</name>
</gene>
<reference evidence="3" key="1">
    <citation type="submission" date="2019-10" db="EMBL/GenBank/DDBJ databases">
        <title>Lacipirellula parvula gen. nov., sp. nov., representing a lineage of planctomycetes widespread in freshwater anoxic habitats, and description of the family Lacipirellulaceae.</title>
        <authorList>
            <person name="Dedysh S.N."/>
            <person name="Kulichevskaya I.S."/>
            <person name="Beletsky A.V."/>
            <person name="Rakitin A.L."/>
            <person name="Mardanov A.V."/>
            <person name="Ivanova A.A."/>
            <person name="Saltykova V.X."/>
            <person name="Rijpstra W.I.C."/>
            <person name="Sinninghe Damste J.S."/>
            <person name="Ravin N.V."/>
        </authorList>
    </citation>
    <scope>NUCLEOTIDE SEQUENCE [LARGE SCALE GENOMIC DNA]</scope>
    <source>
        <strain evidence="3">PX69</strain>
    </source>
</reference>
<accession>A0A5K7XGT6</accession>
<name>A0A5K7XGT6_9BACT</name>
<dbReference type="SUPFAM" id="SSF53649">
    <property type="entry name" value="Alkaline phosphatase-like"/>
    <property type="match status" value="1"/>
</dbReference>